<evidence type="ECO:0000259" key="1">
    <source>
        <dbReference type="Pfam" id="PF05378"/>
    </source>
</evidence>
<proteinExistence type="predicted"/>
<protein>
    <recommendedName>
        <fullName evidence="1">Hydantoinase/oxoprolinase N-terminal domain-containing protein</fullName>
    </recommendedName>
</protein>
<reference evidence="2" key="1">
    <citation type="journal article" date="2015" name="Nature">
        <title>Complex archaea that bridge the gap between prokaryotes and eukaryotes.</title>
        <authorList>
            <person name="Spang A."/>
            <person name="Saw J.H."/>
            <person name="Jorgensen S.L."/>
            <person name="Zaremba-Niedzwiedzka K."/>
            <person name="Martijn J."/>
            <person name="Lind A.E."/>
            <person name="van Eijk R."/>
            <person name="Schleper C."/>
            <person name="Guy L."/>
            <person name="Ettema T.J."/>
        </authorList>
    </citation>
    <scope>NUCLEOTIDE SEQUENCE</scope>
</reference>
<organism evidence="2">
    <name type="scientific">marine sediment metagenome</name>
    <dbReference type="NCBI Taxonomy" id="412755"/>
    <lineage>
        <taxon>unclassified sequences</taxon>
        <taxon>metagenomes</taxon>
        <taxon>ecological metagenomes</taxon>
    </lineage>
</organism>
<dbReference type="EMBL" id="LAZR01050232">
    <property type="protein sequence ID" value="KKK87822.1"/>
    <property type="molecule type" value="Genomic_DNA"/>
</dbReference>
<dbReference type="Gene3D" id="3.30.420.40">
    <property type="match status" value="1"/>
</dbReference>
<feature type="domain" description="Hydantoinase/oxoprolinase N-terminal" evidence="1">
    <location>
        <begin position="6"/>
        <end position="71"/>
    </location>
</feature>
<feature type="non-terminal residue" evidence="2">
    <location>
        <position position="71"/>
    </location>
</feature>
<dbReference type="InterPro" id="IPR008040">
    <property type="entry name" value="Hydant_A_N"/>
</dbReference>
<sequence>MERDIVGIDVGGTHTDFLLLGEDGRIKFVTKVPTTPESPIAGILEGRNELPSPENISTYINGTTIATNALL</sequence>
<dbReference type="SUPFAM" id="SSF53067">
    <property type="entry name" value="Actin-like ATPase domain"/>
    <property type="match status" value="1"/>
</dbReference>
<name>A0A0F8Z248_9ZZZZ</name>
<evidence type="ECO:0000313" key="2">
    <source>
        <dbReference type="EMBL" id="KKK87822.1"/>
    </source>
</evidence>
<dbReference type="AlphaFoldDB" id="A0A0F8Z248"/>
<gene>
    <name evidence="2" type="ORF">LCGC14_2749400</name>
</gene>
<accession>A0A0F8Z248</accession>
<dbReference type="InterPro" id="IPR043129">
    <property type="entry name" value="ATPase_NBD"/>
</dbReference>
<dbReference type="Pfam" id="PF05378">
    <property type="entry name" value="Hydant_A_N"/>
    <property type="match status" value="1"/>
</dbReference>
<comment type="caution">
    <text evidence="2">The sequence shown here is derived from an EMBL/GenBank/DDBJ whole genome shotgun (WGS) entry which is preliminary data.</text>
</comment>